<reference evidence="1 2" key="1">
    <citation type="journal article" date="2019" name="Genome Biol. Evol.">
        <title>Insights into the evolution of the New World diploid cottons (Gossypium, subgenus Houzingenia) based on genome sequencing.</title>
        <authorList>
            <person name="Grover C.E."/>
            <person name="Arick M.A. 2nd"/>
            <person name="Thrash A."/>
            <person name="Conover J.L."/>
            <person name="Sanders W.S."/>
            <person name="Peterson D.G."/>
            <person name="Frelichowski J.E."/>
            <person name="Scheffler J.A."/>
            <person name="Scheffler B.E."/>
            <person name="Wendel J.F."/>
        </authorList>
    </citation>
    <scope>NUCLEOTIDE SEQUENCE [LARGE SCALE GENOMIC DNA]</scope>
    <source>
        <strain evidence="1">5</strain>
        <tissue evidence="1">Leaf</tissue>
    </source>
</reference>
<evidence type="ECO:0000313" key="1">
    <source>
        <dbReference type="EMBL" id="MBA0738596.1"/>
    </source>
</evidence>
<name>A0A7J9BQY2_GOSGO</name>
<protein>
    <recommendedName>
        <fullName evidence="3">Gag-pol polyprotein</fullName>
    </recommendedName>
</protein>
<evidence type="ECO:0008006" key="3">
    <source>
        <dbReference type="Google" id="ProtNLM"/>
    </source>
</evidence>
<proteinExistence type="predicted"/>
<dbReference type="EMBL" id="JABEZY010000005">
    <property type="protein sequence ID" value="MBA0738596.1"/>
    <property type="molecule type" value="Genomic_DNA"/>
</dbReference>
<comment type="caution">
    <text evidence="1">The sequence shown here is derived from an EMBL/GenBank/DDBJ whole genome shotgun (WGS) entry which is preliminary data.</text>
</comment>
<sequence length="101" mass="11953">MEGLSISRLPMLDGLNYTYWEAMMKNFIKFMDEKVWRVILIGWEPYTPKTFRVKTPKSELSWNTKEEKLTNANSKALYIIFFGVDVQEFKRISKCTTTKEA</sequence>
<organism evidence="1 2">
    <name type="scientific">Gossypium gossypioides</name>
    <name type="common">Mexican cotton</name>
    <name type="synonym">Selera gossypioides</name>
    <dbReference type="NCBI Taxonomy" id="34282"/>
    <lineage>
        <taxon>Eukaryota</taxon>
        <taxon>Viridiplantae</taxon>
        <taxon>Streptophyta</taxon>
        <taxon>Embryophyta</taxon>
        <taxon>Tracheophyta</taxon>
        <taxon>Spermatophyta</taxon>
        <taxon>Magnoliopsida</taxon>
        <taxon>eudicotyledons</taxon>
        <taxon>Gunneridae</taxon>
        <taxon>Pentapetalae</taxon>
        <taxon>rosids</taxon>
        <taxon>malvids</taxon>
        <taxon>Malvales</taxon>
        <taxon>Malvaceae</taxon>
        <taxon>Malvoideae</taxon>
        <taxon>Gossypium</taxon>
    </lineage>
</organism>
<keyword evidence="2" id="KW-1185">Reference proteome</keyword>
<dbReference type="AlphaFoldDB" id="A0A7J9BQY2"/>
<evidence type="ECO:0000313" key="2">
    <source>
        <dbReference type="Proteomes" id="UP000593579"/>
    </source>
</evidence>
<accession>A0A7J9BQY2</accession>
<dbReference type="OrthoDB" id="1743754at2759"/>
<gene>
    <name evidence="1" type="ORF">Gogos_011928</name>
</gene>
<dbReference type="Proteomes" id="UP000593579">
    <property type="component" value="Unassembled WGS sequence"/>
</dbReference>